<reference evidence="1" key="1">
    <citation type="journal article" date="2014" name="Front. Microbiol.">
        <title>High frequency of phylogenetically diverse reductive dehalogenase-homologous genes in deep subseafloor sedimentary metagenomes.</title>
        <authorList>
            <person name="Kawai M."/>
            <person name="Futagami T."/>
            <person name="Toyoda A."/>
            <person name="Takaki Y."/>
            <person name="Nishi S."/>
            <person name="Hori S."/>
            <person name="Arai W."/>
            <person name="Tsubouchi T."/>
            <person name="Morono Y."/>
            <person name="Uchiyama I."/>
            <person name="Ito T."/>
            <person name="Fujiyama A."/>
            <person name="Inagaki F."/>
            <person name="Takami H."/>
        </authorList>
    </citation>
    <scope>NUCLEOTIDE SEQUENCE</scope>
    <source>
        <strain evidence="1">Expedition CK06-06</strain>
    </source>
</reference>
<gene>
    <name evidence="1" type="ORF">S01H1_79338</name>
</gene>
<organism evidence="1">
    <name type="scientific">marine sediment metagenome</name>
    <dbReference type="NCBI Taxonomy" id="412755"/>
    <lineage>
        <taxon>unclassified sequences</taxon>
        <taxon>metagenomes</taxon>
        <taxon>ecological metagenomes</taxon>
    </lineage>
</organism>
<name>X0YTY1_9ZZZZ</name>
<feature type="non-terminal residue" evidence="1">
    <location>
        <position position="1"/>
    </location>
</feature>
<comment type="caution">
    <text evidence="1">The sequence shown here is derived from an EMBL/GenBank/DDBJ whole genome shotgun (WGS) entry which is preliminary data.</text>
</comment>
<dbReference type="AlphaFoldDB" id="X0YTY1"/>
<evidence type="ECO:0000313" key="1">
    <source>
        <dbReference type="EMBL" id="GAG51803.1"/>
    </source>
</evidence>
<sequence>RISRKRGLMASKKARDDIITFFDNLEERKFKDASRALQAIRKKKYGDAEFTEGYVKALQGILLSARTGDERDFLNRAPFDPKAMRKYKKEFSDFVKNGVRSTFDVGFFLAWSDLLQYRRDTGKKG</sequence>
<protein>
    <submittedName>
        <fullName evidence="1">Uncharacterized protein</fullName>
    </submittedName>
</protein>
<accession>X0YTY1</accession>
<proteinExistence type="predicted"/>
<dbReference type="EMBL" id="BARS01053475">
    <property type="protein sequence ID" value="GAG51803.1"/>
    <property type="molecule type" value="Genomic_DNA"/>
</dbReference>